<comment type="caution">
    <text evidence="1">The sequence shown here is derived from an EMBL/GenBank/DDBJ whole genome shotgun (WGS) entry which is preliminary data.</text>
</comment>
<reference evidence="2" key="1">
    <citation type="submission" date="2016-01" db="EMBL/GenBank/DDBJ databases">
        <authorList>
            <person name="Mitreva M."/>
            <person name="Pepin K.H."/>
            <person name="Mihindukulasuriya K.A."/>
            <person name="Fulton R."/>
            <person name="Fronick C."/>
            <person name="O'Laughlin M."/>
            <person name="Miner T."/>
            <person name="Herter B."/>
            <person name="Rosa B.A."/>
            <person name="Cordes M."/>
            <person name="Tomlinson C."/>
            <person name="Wollam A."/>
            <person name="Palsikar V.B."/>
            <person name="Mardis E.R."/>
            <person name="Wilson R.K."/>
        </authorList>
    </citation>
    <scope>NUCLEOTIDE SEQUENCE [LARGE SCALE GENOMIC DNA]</scope>
    <source>
        <strain evidence="2">MJR7716</strain>
    </source>
</reference>
<name>A0A133PZJ7_9BACT</name>
<protein>
    <submittedName>
        <fullName evidence="1">Uncharacterized protein</fullName>
    </submittedName>
</protein>
<keyword evidence="2" id="KW-1185">Reference proteome</keyword>
<dbReference type="Proteomes" id="UP000070533">
    <property type="component" value="Unassembled WGS sequence"/>
</dbReference>
<gene>
    <name evidence="1" type="ORF">HMPREF3226_01899</name>
</gene>
<sequence>MFHQLLKGFLHSKVNMRQYKQIMYTTIPPMLVAVDAAVQEEQETVVVLADKYYLWHMMKRNILSHHMPCYFYMIISKFKRNSEYDVVG</sequence>
<evidence type="ECO:0000313" key="1">
    <source>
        <dbReference type="EMBL" id="KXA36052.1"/>
    </source>
</evidence>
<dbReference type="AlphaFoldDB" id="A0A133PZJ7"/>
<organism evidence="1 2">
    <name type="scientific">Prevotella corporis</name>
    <dbReference type="NCBI Taxonomy" id="28128"/>
    <lineage>
        <taxon>Bacteria</taxon>
        <taxon>Pseudomonadati</taxon>
        <taxon>Bacteroidota</taxon>
        <taxon>Bacteroidia</taxon>
        <taxon>Bacteroidales</taxon>
        <taxon>Prevotellaceae</taxon>
        <taxon>Prevotella</taxon>
    </lineage>
</organism>
<dbReference type="STRING" id="28128.HMPREF3226_01899"/>
<dbReference type="EMBL" id="LRQG01000165">
    <property type="protein sequence ID" value="KXA36052.1"/>
    <property type="molecule type" value="Genomic_DNA"/>
</dbReference>
<evidence type="ECO:0000313" key="2">
    <source>
        <dbReference type="Proteomes" id="UP000070533"/>
    </source>
</evidence>
<proteinExistence type="predicted"/>
<accession>A0A133PZJ7</accession>